<dbReference type="EMBL" id="LUGG01000025">
    <property type="protein sequence ID" value="OBZ66990.1"/>
    <property type="molecule type" value="Genomic_DNA"/>
</dbReference>
<dbReference type="OMA" id="YITPAPW"/>
<keyword evidence="1" id="KW-0472">Membrane</keyword>
<name>A0A1C7LQP4_GRIFR</name>
<organism evidence="2 3">
    <name type="scientific">Grifola frondosa</name>
    <name type="common">Maitake</name>
    <name type="synonym">Polyporus frondosus</name>
    <dbReference type="NCBI Taxonomy" id="5627"/>
    <lineage>
        <taxon>Eukaryota</taxon>
        <taxon>Fungi</taxon>
        <taxon>Dikarya</taxon>
        <taxon>Basidiomycota</taxon>
        <taxon>Agaricomycotina</taxon>
        <taxon>Agaricomycetes</taxon>
        <taxon>Polyporales</taxon>
        <taxon>Grifolaceae</taxon>
        <taxon>Grifola</taxon>
    </lineage>
</organism>
<evidence type="ECO:0000313" key="2">
    <source>
        <dbReference type="EMBL" id="OBZ66990.1"/>
    </source>
</evidence>
<keyword evidence="1" id="KW-0812">Transmembrane</keyword>
<protein>
    <submittedName>
        <fullName evidence="2">Uncharacterized protein</fullName>
    </submittedName>
</protein>
<keyword evidence="3" id="KW-1185">Reference proteome</keyword>
<dbReference type="OrthoDB" id="5586934at2759"/>
<gene>
    <name evidence="2" type="ORF">A0H81_13030</name>
</gene>
<feature type="transmembrane region" description="Helical" evidence="1">
    <location>
        <begin position="150"/>
        <end position="168"/>
    </location>
</feature>
<dbReference type="STRING" id="5627.A0A1C7LQP4"/>
<feature type="transmembrane region" description="Helical" evidence="1">
    <location>
        <begin position="53"/>
        <end position="73"/>
    </location>
</feature>
<sequence length="276" mass="30592">MAAAPLLLPSPAPVKHAFLDRWTVAQSSNIYTIAGPADVYYNGKETYITPAPWAFLIWSLIHLLLLGTIVYQFCEAGKTVIIDGISWRFPLLAILNTIYVSVWASHHYIVAFIFALFVSSTVTHIYYIVKKYHEPQNTWDELFVHLPFSLYHGWTTVLVVLTAFEAFGNDATTERPSGPKFSFSSLSCRFFLEGTAATYAFSSPEGDLPASIAIAWSLWAIFAEQTSSAFVHWSALAFALLALVWVGKAVVGVALKWRHGQGAITLDEERAPLVGN</sequence>
<keyword evidence="1" id="KW-1133">Transmembrane helix</keyword>
<proteinExistence type="predicted"/>
<dbReference type="AlphaFoldDB" id="A0A1C7LQP4"/>
<evidence type="ECO:0000313" key="3">
    <source>
        <dbReference type="Proteomes" id="UP000092993"/>
    </source>
</evidence>
<feature type="transmembrane region" description="Helical" evidence="1">
    <location>
        <begin position="108"/>
        <end position="129"/>
    </location>
</feature>
<feature type="transmembrane region" description="Helical" evidence="1">
    <location>
        <begin position="230"/>
        <end position="251"/>
    </location>
</feature>
<evidence type="ECO:0000256" key="1">
    <source>
        <dbReference type="SAM" id="Phobius"/>
    </source>
</evidence>
<dbReference type="Proteomes" id="UP000092993">
    <property type="component" value="Unassembled WGS sequence"/>
</dbReference>
<accession>A0A1C7LQP4</accession>
<comment type="caution">
    <text evidence="2">The sequence shown here is derived from an EMBL/GenBank/DDBJ whole genome shotgun (WGS) entry which is preliminary data.</text>
</comment>
<reference evidence="2 3" key="1">
    <citation type="submission" date="2016-03" db="EMBL/GenBank/DDBJ databases">
        <title>Whole genome sequencing of Grifola frondosa 9006-11.</title>
        <authorList>
            <person name="Min B."/>
            <person name="Park H."/>
            <person name="Kim J.-G."/>
            <person name="Cho H."/>
            <person name="Oh Y.-L."/>
            <person name="Kong W.-S."/>
            <person name="Choi I.-G."/>
        </authorList>
    </citation>
    <scope>NUCLEOTIDE SEQUENCE [LARGE SCALE GENOMIC DNA]</scope>
    <source>
        <strain evidence="2 3">9006-11</strain>
    </source>
</reference>
<feature type="transmembrane region" description="Helical" evidence="1">
    <location>
        <begin position="85"/>
        <end position="102"/>
    </location>
</feature>